<feature type="modified residue" description="N6-(pyridoxal phosphate)lysine" evidence="5">
    <location>
        <position position="60"/>
    </location>
</feature>
<dbReference type="RefSeq" id="WP_281094815.1">
    <property type="nucleotide sequence ID" value="NZ_JARYZI010000008.1"/>
</dbReference>
<dbReference type="EC" id="4.1.1.20" evidence="5 6"/>
<reference evidence="10 11" key="1">
    <citation type="submission" date="2023-04" db="EMBL/GenBank/DDBJ databases">
        <title>Fusibacter bizertensis strain WBS, isolated from littoral bottom sediments of the Arctic seas - biochemical and genomic analysis.</title>
        <authorList>
            <person name="Brioukhanov A.L."/>
        </authorList>
    </citation>
    <scope>NUCLEOTIDE SEQUENCE [LARGE SCALE GENOMIC DNA]</scope>
    <source>
        <strain evidence="10 11">WBS</strain>
    </source>
</reference>
<accession>A0ABT6NES0</accession>
<dbReference type="InterPro" id="IPR000183">
    <property type="entry name" value="Orn/DAP/Arg_de-COase"/>
</dbReference>
<evidence type="ECO:0000259" key="8">
    <source>
        <dbReference type="Pfam" id="PF00278"/>
    </source>
</evidence>
<evidence type="ECO:0000313" key="11">
    <source>
        <dbReference type="Proteomes" id="UP001158045"/>
    </source>
</evidence>
<comment type="caution">
    <text evidence="10">The sequence shown here is derived from an EMBL/GenBank/DDBJ whole genome shotgun (WGS) entry which is preliminary data.</text>
</comment>
<dbReference type="PANTHER" id="PTHR43727">
    <property type="entry name" value="DIAMINOPIMELATE DECARBOXYLASE"/>
    <property type="match status" value="1"/>
</dbReference>
<dbReference type="InterPro" id="IPR022643">
    <property type="entry name" value="De-COase2_C"/>
</dbReference>
<dbReference type="PRINTS" id="PR01181">
    <property type="entry name" value="DAPDCRBXLASE"/>
</dbReference>
<dbReference type="GO" id="GO:0008836">
    <property type="term" value="F:diaminopimelate decarboxylase activity"/>
    <property type="evidence" value="ECO:0007669"/>
    <property type="project" value="UniProtKB-EC"/>
</dbReference>
<feature type="binding site" evidence="5">
    <location>
        <position position="328"/>
    </location>
    <ligand>
        <name>substrate</name>
    </ligand>
</feature>
<evidence type="ECO:0000256" key="5">
    <source>
        <dbReference type="HAMAP-Rule" id="MF_02120"/>
    </source>
</evidence>
<dbReference type="SUPFAM" id="SSF50621">
    <property type="entry name" value="Alanine racemase C-terminal domain-like"/>
    <property type="match status" value="1"/>
</dbReference>
<keyword evidence="2 5" id="KW-0210">Decarboxylase</keyword>
<organism evidence="10 11">
    <name type="scientific">Fusibacter bizertensis</name>
    <dbReference type="NCBI Taxonomy" id="1488331"/>
    <lineage>
        <taxon>Bacteria</taxon>
        <taxon>Bacillati</taxon>
        <taxon>Bacillota</taxon>
        <taxon>Clostridia</taxon>
        <taxon>Eubacteriales</taxon>
        <taxon>Eubacteriales Family XII. Incertae Sedis</taxon>
        <taxon>Fusibacter</taxon>
    </lineage>
</organism>
<dbReference type="SUPFAM" id="SSF51419">
    <property type="entry name" value="PLP-binding barrel"/>
    <property type="match status" value="1"/>
</dbReference>
<evidence type="ECO:0000313" key="10">
    <source>
        <dbReference type="EMBL" id="MDH8678922.1"/>
    </source>
</evidence>
<comment type="similarity">
    <text evidence="5">Belongs to the Orn/Lys/Arg decarboxylase class-II family. LysA subfamily.</text>
</comment>
<evidence type="ECO:0000259" key="9">
    <source>
        <dbReference type="Pfam" id="PF02784"/>
    </source>
</evidence>
<dbReference type="Gene3D" id="3.20.20.10">
    <property type="entry name" value="Alanine racemase"/>
    <property type="match status" value="1"/>
</dbReference>
<keyword evidence="4 5" id="KW-0456">Lyase</keyword>
<keyword evidence="5" id="KW-0028">Amino-acid biosynthesis</keyword>
<comment type="function">
    <text evidence="5">Specifically catalyzes the decarboxylation of meso-diaminopimelate (meso-DAP) to L-lysine.</text>
</comment>
<protein>
    <recommendedName>
        <fullName evidence="5 6">Diaminopimelate decarboxylase</fullName>
        <shortName evidence="5">DAP decarboxylase</shortName>
        <shortName evidence="5">DAPDC</shortName>
        <ecNumber evidence="5 6">4.1.1.20</ecNumber>
    </recommendedName>
</protein>
<feature type="binding site" evidence="5">
    <location>
        <position position="287"/>
    </location>
    <ligand>
        <name>substrate</name>
    </ligand>
</feature>
<sequence length="425" mass="47676">MFNIKNHELYIDQVAVTSLAKKYGTPLYVYSENKIIEQLDTIKSAFLDKYPDTHAAFACKAFCTKYMCRLLEKEGFWLDVVSGGELYTAIKSDFPADRIEFNGNNKSDEELIMALDYGINRFVVDNASELYHLEKLCIDKSVKANVLFRITPEVSANTHDFISTGKKDSKFGIPLDDAILYPLIEAAIKSDVVHFLGFHFHVGSQLHESNTHLSALEVILKLILNTKERFNYTISDFNLGGGFGIKYTDADHPIALTEFIKPLMHRLDTFCASHEIKRPHVSMEPGRYIVGEAGIQLYTIGNIKVIPEVKTYASIDGGMTDNVRPGLYGAKYHALIANKADLEKDTLLDISGKCCESTDILIKGLSVPSPERGDILTVFSTGAYGYSMANNYNKLQIPAVVVVKADEHELIVRRQSYDEMIEREV</sequence>
<comment type="catalytic activity">
    <reaction evidence="5 7">
        <text>meso-2,6-diaminopimelate + H(+) = L-lysine + CO2</text>
        <dbReference type="Rhea" id="RHEA:15101"/>
        <dbReference type="ChEBI" id="CHEBI:15378"/>
        <dbReference type="ChEBI" id="CHEBI:16526"/>
        <dbReference type="ChEBI" id="CHEBI:32551"/>
        <dbReference type="ChEBI" id="CHEBI:57791"/>
        <dbReference type="EC" id="4.1.1.20"/>
    </reaction>
</comment>
<keyword evidence="3 5" id="KW-0663">Pyridoxal phosphate</keyword>
<keyword evidence="11" id="KW-1185">Reference proteome</keyword>
<evidence type="ECO:0000256" key="2">
    <source>
        <dbReference type="ARBA" id="ARBA00022793"/>
    </source>
</evidence>
<feature type="domain" description="Orn/DAP/Arg decarboxylase 2 N-terminal" evidence="9">
    <location>
        <begin position="36"/>
        <end position="291"/>
    </location>
</feature>
<evidence type="ECO:0000256" key="3">
    <source>
        <dbReference type="ARBA" id="ARBA00022898"/>
    </source>
</evidence>
<comment type="cofactor">
    <cofactor evidence="1 5 7">
        <name>pyridoxal 5'-phosphate</name>
        <dbReference type="ChEBI" id="CHEBI:597326"/>
    </cofactor>
</comment>
<evidence type="ECO:0000256" key="1">
    <source>
        <dbReference type="ARBA" id="ARBA00001933"/>
    </source>
</evidence>
<comment type="subunit">
    <text evidence="5">Homodimer.</text>
</comment>
<dbReference type="Proteomes" id="UP001158045">
    <property type="component" value="Unassembled WGS sequence"/>
</dbReference>
<feature type="binding site" evidence="5">
    <location>
        <position position="242"/>
    </location>
    <ligand>
        <name>pyridoxal 5'-phosphate</name>
        <dbReference type="ChEBI" id="CHEBI:597326"/>
    </ligand>
</feature>
<feature type="domain" description="Orn/DAP/Arg decarboxylase 2 C-terminal" evidence="8">
    <location>
        <begin position="28"/>
        <end position="382"/>
    </location>
</feature>
<dbReference type="Pfam" id="PF02784">
    <property type="entry name" value="Orn_Arg_deC_N"/>
    <property type="match status" value="1"/>
</dbReference>
<dbReference type="PANTHER" id="PTHR43727:SF2">
    <property type="entry name" value="GROUP IV DECARBOXYLASE"/>
    <property type="match status" value="1"/>
</dbReference>
<name>A0ABT6NES0_9FIRM</name>
<proteinExistence type="inferred from homology"/>
<feature type="binding site" evidence="5">
    <location>
        <position position="324"/>
    </location>
    <ligand>
        <name>substrate</name>
    </ligand>
</feature>
<evidence type="ECO:0000256" key="4">
    <source>
        <dbReference type="ARBA" id="ARBA00023239"/>
    </source>
</evidence>
<dbReference type="CDD" id="cd06828">
    <property type="entry name" value="PLPDE_III_DapDC"/>
    <property type="match status" value="1"/>
</dbReference>
<dbReference type="InterPro" id="IPR022644">
    <property type="entry name" value="De-COase2_N"/>
</dbReference>
<feature type="binding site" evidence="5">
    <location>
        <position position="356"/>
    </location>
    <ligand>
        <name>substrate</name>
    </ligand>
</feature>
<dbReference type="NCBIfam" id="TIGR01048">
    <property type="entry name" value="lysA"/>
    <property type="match status" value="1"/>
</dbReference>
<feature type="binding site" evidence="5">
    <location>
        <position position="384"/>
    </location>
    <ligand>
        <name>substrate</name>
    </ligand>
</feature>
<comment type="pathway">
    <text evidence="5 7">Amino-acid biosynthesis; L-lysine biosynthesis via DAP pathway; L-lysine from DL-2,6-diaminopimelate: step 1/1.</text>
</comment>
<dbReference type="Gene3D" id="2.40.37.10">
    <property type="entry name" value="Lyase, Ornithine Decarboxylase, Chain A, domain 1"/>
    <property type="match status" value="1"/>
</dbReference>
<dbReference type="PRINTS" id="PR01179">
    <property type="entry name" value="ODADCRBXLASE"/>
</dbReference>
<gene>
    <name evidence="5 10" type="primary">lysA</name>
    <name evidence="10" type="ORF">QE109_12220</name>
</gene>
<evidence type="ECO:0000256" key="6">
    <source>
        <dbReference type="NCBIfam" id="TIGR01048"/>
    </source>
</evidence>
<evidence type="ECO:0000256" key="7">
    <source>
        <dbReference type="RuleBase" id="RU003738"/>
    </source>
</evidence>
<keyword evidence="5 7" id="KW-0457">Lysine biosynthesis</keyword>
<dbReference type="InterPro" id="IPR029066">
    <property type="entry name" value="PLP-binding_barrel"/>
</dbReference>
<dbReference type="HAMAP" id="MF_02120">
    <property type="entry name" value="LysA"/>
    <property type="match status" value="1"/>
</dbReference>
<dbReference type="InterPro" id="IPR009006">
    <property type="entry name" value="Ala_racemase/Decarboxylase_C"/>
</dbReference>
<dbReference type="EMBL" id="JARYZI010000008">
    <property type="protein sequence ID" value="MDH8678922.1"/>
    <property type="molecule type" value="Genomic_DNA"/>
</dbReference>
<feature type="binding site" evidence="5">
    <location>
        <position position="384"/>
    </location>
    <ligand>
        <name>pyridoxal 5'-phosphate</name>
        <dbReference type="ChEBI" id="CHEBI:597326"/>
    </ligand>
</feature>
<dbReference type="InterPro" id="IPR002986">
    <property type="entry name" value="DAP_deCOOHase_LysA"/>
</dbReference>
<feature type="binding site" evidence="5">
    <location>
        <begin position="284"/>
        <end position="287"/>
    </location>
    <ligand>
        <name>pyridoxal 5'-phosphate</name>
        <dbReference type="ChEBI" id="CHEBI:597326"/>
    </ligand>
</feature>
<dbReference type="Pfam" id="PF00278">
    <property type="entry name" value="Orn_DAP_Arg_deC"/>
    <property type="match status" value="1"/>
</dbReference>